<dbReference type="EMBL" id="OZ035833">
    <property type="protein sequence ID" value="CAL1572785.1"/>
    <property type="molecule type" value="Genomic_DNA"/>
</dbReference>
<evidence type="ECO:0000256" key="3">
    <source>
        <dbReference type="ARBA" id="ARBA00022989"/>
    </source>
</evidence>
<keyword evidence="2" id="KW-0812">Transmembrane</keyword>
<dbReference type="Proteomes" id="UP001497482">
    <property type="component" value="Chromosome 11"/>
</dbReference>
<keyword evidence="3" id="KW-1133">Transmembrane helix</keyword>
<gene>
    <name evidence="6" type="ORF">KC01_LOCUS4790</name>
</gene>
<protein>
    <recommendedName>
        <fullName evidence="5">Reverse transcriptase domain-containing protein</fullName>
    </recommendedName>
</protein>
<keyword evidence="7" id="KW-1185">Reference proteome</keyword>
<dbReference type="Pfam" id="PF00078">
    <property type="entry name" value="RVT_1"/>
    <property type="match status" value="1"/>
</dbReference>
<feature type="domain" description="Reverse transcriptase" evidence="5">
    <location>
        <begin position="1"/>
        <end position="212"/>
    </location>
</feature>
<evidence type="ECO:0000256" key="2">
    <source>
        <dbReference type="ARBA" id="ARBA00022692"/>
    </source>
</evidence>
<evidence type="ECO:0000313" key="7">
    <source>
        <dbReference type="Proteomes" id="UP001497482"/>
    </source>
</evidence>
<dbReference type="GO" id="GO:0016020">
    <property type="term" value="C:membrane"/>
    <property type="evidence" value="ECO:0007669"/>
    <property type="project" value="UniProtKB-SubCell"/>
</dbReference>
<keyword evidence="4" id="KW-0472">Membrane</keyword>
<dbReference type="Pfam" id="PF01094">
    <property type="entry name" value="ANF_receptor"/>
    <property type="match status" value="1"/>
</dbReference>
<dbReference type="InterPro" id="IPR000477">
    <property type="entry name" value="RT_dom"/>
</dbReference>
<evidence type="ECO:0000256" key="1">
    <source>
        <dbReference type="ARBA" id="ARBA00004370"/>
    </source>
</evidence>
<name>A0AAV2J816_KNICA</name>
<dbReference type="InterPro" id="IPR028082">
    <property type="entry name" value="Peripla_BP_I"/>
</dbReference>
<dbReference type="Gene3D" id="3.40.50.2300">
    <property type="match status" value="2"/>
</dbReference>
<dbReference type="SUPFAM" id="SSF53822">
    <property type="entry name" value="Periplasmic binding protein-like I"/>
    <property type="match status" value="1"/>
</dbReference>
<dbReference type="PROSITE" id="PS50878">
    <property type="entry name" value="RT_POL"/>
    <property type="match status" value="1"/>
</dbReference>
<dbReference type="InterPro" id="IPR001828">
    <property type="entry name" value="ANF_lig-bd_rcpt"/>
</dbReference>
<dbReference type="PANTHER" id="PTHR31635:SF196">
    <property type="entry name" value="REVERSE TRANSCRIPTASE DOMAIN-CONTAINING PROTEIN-RELATED"/>
    <property type="match status" value="1"/>
</dbReference>
<comment type="subcellular location">
    <subcellularLocation>
        <location evidence="1">Membrane</location>
    </subcellularLocation>
</comment>
<reference evidence="6 7" key="1">
    <citation type="submission" date="2024-04" db="EMBL/GenBank/DDBJ databases">
        <authorList>
            <person name="Waldvogel A.-M."/>
            <person name="Schoenle A."/>
        </authorList>
    </citation>
    <scope>NUCLEOTIDE SEQUENCE [LARGE SCALE GENOMIC DNA]</scope>
</reference>
<evidence type="ECO:0000256" key="4">
    <source>
        <dbReference type="ARBA" id="ARBA00023136"/>
    </source>
</evidence>
<dbReference type="SUPFAM" id="SSF56672">
    <property type="entry name" value="DNA/RNA polymerases"/>
    <property type="match status" value="1"/>
</dbReference>
<evidence type="ECO:0000259" key="5">
    <source>
        <dbReference type="PROSITE" id="PS50878"/>
    </source>
</evidence>
<evidence type="ECO:0000313" key="6">
    <source>
        <dbReference type="EMBL" id="CAL1572785.1"/>
    </source>
</evidence>
<accession>A0AAV2J816</accession>
<dbReference type="CDD" id="cd01650">
    <property type="entry name" value="RT_nLTR_like"/>
    <property type="match status" value="1"/>
</dbReference>
<sequence>MDYKILSKVLASRLRGVMASVIHVDQTYCVPSRLIGDNIALIRDVLEVSGSLGINLGLISIDQEKAFDRVEHQYLWQTMTAFGFSPGFIAHIRTLYCDVMSVLKVNGGLSAPFSVGRGIRQGCSLSGMLYSLSIEPLLHRLRADLQGVLLPGARPFKVSAYADDLIVFVNSQRDVEVLADTVQVFGQVSSSRVNWSKSSATLLGEGLRGLSLPGGLVWRTGGPAWGALYKPPLTKKQGDLQWRLLHGAIAVNAFVCRVNRAVGEGCPFCGERETVFHCFWECGRLRHMLELLRGLFTSLGAEFNAQVFVGGVRYSSRSRRRGRLLSFLVGQAKMAVYVSRRRMVQDQSEISPRALLVRMVQARLRLEFGLYRINGDQEGFEERWGFREYSRGVFAIFGLYDKRSVHTLTSFCGALHISLITASFPTEGESQFTLQLRPSIRGALLSLLDHYDWTKFVFLYDTDRGSPLQAPHCRLHTAGPTLRAPHCGPHTAGPTLQAPHCGPHTAGPKLQAPNCSLHTAGSTLQAPHCGLLTAGSTLQAPHCRPYTAGPTLRAPHCRLHTAGSTLQAPHWGVGDGSHSTSSVLCRLHKALSFARLRSLVTPDSTQTHPFHFGCGSGQ</sequence>
<proteinExistence type="predicted"/>
<dbReference type="InterPro" id="IPR043502">
    <property type="entry name" value="DNA/RNA_pol_sf"/>
</dbReference>
<dbReference type="AlphaFoldDB" id="A0AAV2J816"/>
<dbReference type="PANTHER" id="PTHR31635">
    <property type="entry name" value="REVERSE TRANSCRIPTASE DOMAIN-CONTAINING PROTEIN-RELATED"/>
    <property type="match status" value="1"/>
</dbReference>
<organism evidence="6 7">
    <name type="scientific">Knipowitschia caucasica</name>
    <name type="common">Caucasian dwarf goby</name>
    <name type="synonym">Pomatoschistus caucasicus</name>
    <dbReference type="NCBI Taxonomy" id="637954"/>
    <lineage>
        <taxon>Eukaryota</taxon>
        <taxon>Metazoa</taxon>
        <taxon>Chordata</taxon>
        <taxon>Craniata</taxon>
        <taxon>Vertebrata</taxon>
        <taxon>Euteleostomi</taxon>
        <taxon>Actinopterygii</taxon>
        <taxon>Neopterygii</taxon>
        <taxon>Teleostei</taxon>
        <taxon>Neoteleostei</taxon>
        <taxon>Acanthomorphata</taxon>
        <taxon>Gobiaria</taxon>
        <taxon>Gobiiformes</taxon>
        <taxon>Gobioidei</taxon>
        <taxon>Gobiidae</taxon>
        <taxon>Gobiinae</taxon>
        <taxon>Knipowitschia</taxon>
    </lineage>
</organism>